<feature type="transmembrane region" description="Helical" evidence="15">
    <location>
        <begin position="227"/>
        <end position="245"/>
    </location>
</feature>
<dbReference type="CTD" id="8231168"/>
<feature type="transmembrane region" description="Helical" evidence="15">
    <location>
        <begin position="369"/>
        <end position="391"/>
    </location>
</feature>
<keyword evidence="4 17" id="KW-0645">Protease</keyword>
<dbReference type="PANTHER" id="PTHR13046:SF0">
    <property type="entry name" value="CAAX PRENYL PROTEASE 2"/>
    <property type="match status" value="1"/>
</dbReference>
<evidence type="ECO:0000256" key="14">
    <source>
        <dbReference type="RuleBase" id="RU004398"/>
    </source>
</evidence>
<dbReference type="FunCoup" id="E0VU35">
    <property type="interactions" value="1751"/>
</dbReference>
<organism>
    <name type="scientific">Pediculus humanus subsp. corporis</name>
    <name type="common">Body louse</name>
    <dbReference type="NCBI Taxonomy" id="121224"/>
    <lineage>
        <taxon>Eukaryota</taxon>
        <taxon>Metazoa</taxon>
        <taxon>Ecdysozoa</taxon>
        <taxon>Arthropoda</taxon>
        <taxon>Hexapoda</taxon>
        <taxon>Insecta</taxon>
        <taxon>Pterygota</taxon>
        <taxon>Neoptera</taxon>
        <taxon>Paraneoptera</taxon>
        <taxon>Psocodea</taxon>
        <taxon>Troctomorpha</taxon>
        <taxon>Phthiraptera</taxon>
        <taxon>Anoplura</taxon>
        <taxon>Pediculidae</taxon>
        <taxon>Pediculus</taxon>
    </lineage>
</organism>
<dbReference type="GO" id="GO:0005789">
    <property type="term" value="C:endoplasmic reticulum membrane"/>
    <property type="evidence" value="ECO:0007669"/>
    <property type="project" value="UniProtKB-SubCell"/>
</dbReference>
<dbReference type="GO" id="GO:0004222">
    <property type="term" value="F:metalloendopeptidase activity"/>
    <property type="evidence" value="ECO:0007669"/>
    <property type="project" value="InterPro"/>
</dbReference>
<protein>
    <recommendedName>
        <fullName evidence="13">CAAX prenyl protease 2</fullName>
        <ecNumber evidence="12">3.4.26.1</ecNumber>
    </recommendedName>
    <alternativeName>
        <fullName evidence="10">Farnesylated proteins-converting enzyme 2</fullName>
    </alternativeName>
</protein>
<dbReference type="HOGENOM" id="CLU_585692_0_0_1"/>
<evidence type="ECO:0000256" key="8">
    <source>
        <dbReference type="ARBA" id="ARBA00022989"/>
    </source>
</evidence>
<feature type="transmembrane region" description="Helical" evidence="15">
    <location>
        <begin position="338"/>
        <end position="357"/>
    </location>
</feature>
<evidence type="ECO:0000256" key="11">
    <source>
        <dbReference type="ARBA" id="ARBA00047280"/>
    </source>
</evidence>
<dbReference type="GeneID" id="8231168"/>
<keyword evidence="7" id="KW-0256">Endoplasmic reticulum</keyword>
<keyword evidence="14" id="KW-0539">Nucleus</keyword>
<dbReference type="NCBIfam" id="NF011465">
    <property type="entry name" value="PRK14886.1-1"/>
    <property type="match status" value="1"/>
</dbReference>
<comment type="similarity">
    <text evidence="3">Belongs to the peptidase U48 family.</text>
</comment>
<dbReference type="InParanoid" id="E0VU35"/>
<dbReference type="OrthoDB" id="271604at2759"/>
<dbReference type="Pfam" id="PF02517">
    <property type="entry name" value="Rce1-like"/>
    <property type="match status" value="1"/>
</dbReference>
<dbReference type="AlphaFoldDB" id="E0VU35"/>
<evidence type="ECO:0000259" key="16">
    <source>
        <dbReference type="Pfam" id="PF02517"/>
    </source>
</evidence>
<reference evidence="17" key="2">
    <citation type="submission" date="2007-04" db="EMBL/GenBank/DDBJ databases">
        <title>The genome of the human body louse.</title>
        <authorList>
            <consortium name="The Human Body Louse Genome Consortium"/>
            <person name="Kirkness E."/>
            <person name="Walenz B."/>
            <person name="Hass B."/>
            <person name="Bruggner R."/>
            <person name="Strausberg R."/>
        </authorList>
    </citation>
    <scope>NUCLEOTIDE SEQUENCE</scope>
    <source>
        <strain evidence="17">USDA</strain>
    </source>
</reference>
<dbReference type="eggNOG" id="KOG4066">
    <property type="taxonomic scope" value="Eukaryota"/>
</dbReference>
<evidence type="ECO:0000256" key="10">
    <source>
        <dbReference type="ARBA" id="ARBA00032607"/>
    </source>
</evidence>
<evidence type="ECO:0000313" key="17">
    <source>
        <dbReference type="EMBL" id="EEB16891.1"/>
    </source>
</evidence>
<dbReference type="EMBL" id="AAZO01005435">
    <property type="status" value="NOT_ANNOTATED_CDS"/>
    <property type="molecule type" value="Genomic_DNA"/>
</dbReference>
<dbReference type="PANTHER" id="PTHR13046">
    <property type="entry name" value="PROTEASE U48 CAAX PRENYL PROTEASE RCE1"/>
    <property type="match status" value="1"/>
</dbReference>
<evidence type="ECO:0000256" key="9">
    <source>
        <dbReference type="ARBA" id="ARBA00023136"/>
    </source>
</evidence>
<comment type="similarity">
    <text evidence="2 14">Belongs to the CGI121/TPRKB family.</text>
</comment>
<dbReference type="EC" id="3.4.26.1" evidence="12"/>
<dbReference type="VEuPathDB" id="VectorBase:PHUM444940"/>
<accession>E0VU35</accession>
<evidence type="ECO:0000256" key="4">
    <source>
        <dbReference type="ARBA" id="ARBA00022670"/>
    </source>
</evidence>
<dbReference type="InterPro" id="IPR036504">
    <property type="entry name" value="CGI121/TPRKB_sf"/>
</dbReference>
<feature type="transmembrane region" description="Helical" evidence="15">
    <location>
        <begin position="192"/>
        <end position="211"/>
    </location>
</feature>
<evidence type="ECO:0000256" key="6">
    <source>
        <dbReference type="ARBA" id="ARBA00022801"/>
    </source>
</evidence>
<evidence type="ECO:0000256" key="15">
    <source>
        <dbReference type="SAM" id="Phobius"/>
    </source>
</evidence>
<feature type="domain" description="CAAX prenyl protease 2/Lysostaphin resistance protein A-like" evidence="16">
    <location>
        <begin position="306"/>
        <end position="410"/>
    </location>
</feature>
<feature type="transmembrane region" description="Helical" evidence="15">
    <location>
        <begin position="265"/>
        <end position="289"/>
    </location>
</feature>
<keyword evidence="9 15" id="KW-0472">Membrane</keyword>
<evidence type="ECO:0000256" key="5">
    <source>
        <dbReference type="ARBA" id="ARBA00022692"/>
    </source>
</evidence>
<dbReference type="RefSeq" id="XP_002429629.1">
    <property type="nucleotide sequence ID" value="XM_002429584.1"/>
</dbReference>
<dbReference type="eggNOG" id="KOG4130">
    <property type="taxonomic scope" value="Eukaryota"/>
</dbReference>
<keyword evidence="5 15" id="KW-0812">Transmembrane</keyword>
<evidence type="ECO:0000256" key="12">
    <source>
        <dbReference type="ARBA" id="ARBA00049729"/>
    </source>
</evidence>
<keyword evidence="6" id="KW-0378">Hydrolase</keyword>
<evidence type="ECO:0000256" key="1">
    <source>
        <dbReference type="ARBA" id="ARBA00004477"/>
    </source>
</evidence>
<dbReference type="Proteomes" id="UP000009046">
    <property type="component" value="Unassembled WGS sequence"/>
</dbReference>
<dbReference type="InterPro" id="IPR013926">
    <property type="entry name" value="CGI121/TPRKB"/>
</dbReference>
<comment type="subcellular location">
    <subcellularLocation>
        <location evidence="1">Endoplasmic reticulum membrane</location>
        <topology evidence="1">Multi-pass membrane protein</topology>
    </subcellularLocation>
</comment>
<proteinExistence type="inferred from homology"/>
<evidence type="ECO:0000256" key="13">
    <source>
        <dbReference type="ARBA" id="ARBA00049763"/>
    </source>
</evidence>
<dbReference type="KEGG" id="phu:Phum_PHUM444940"/>
<gene>
    <name evidence="18" type="primary">8231168</name>
    <name evidence="17" type="ORF">Phum_PHUM444940</name>
</gene>
<comment type="catalytic activity">
    <reaction evidence="11">
        <text>Hydrolyzes the peptide bond -P2-(S-farnesyl or geranylgeranyl)C-P1'-P2'-P3'-COOH where P1' and P2' are amino acids with aliphatic sidechains and P3' is any C-terminal residue.</text>
        <dbReference type="EC" id="3.4.26.1"/>
    </reaction>
</comment>
<feature type="transmembrane region" description="Helical" evidence="15">
    <location>
        <begin position="427"/>
        <end position="444"/>
    </location>
</feature>
<evidence type="ECO:0000313" key="18">
    <source>
        <dbReference type="EnsemblMetazoa" id="PHUM444940-PA"/>
    </source>
</evidence>
<reference evidence="17" key="1">
    <citation type="submission" date="2007-04" db="EMBL/GenBank/DDBJ databases">
        <title>Annotation of Pediculus humanus corporis strain USDA.</title>
        <authorList>
            <person name="Kirkness E."/>
            <person name="Hannick L."/>
            <person name="Hass B."/>
            <person name="Bruggner R."/>
            <person name="Lawson D."/>
            <person name="Bidwell S."/>
            <person name="Joardar V."/>
            <person name="Caler E."/>
            <person name="Walenz B."/>
            <person name="Inman J."/>
            <person name="Schobel S."/>
            <person name="Galinsky K."/>
            <person name="Amedeo P."/>
            <person name="Strausberg R."/>
        </authorList>
    </citation>
    <scope>NUCLEOTIDE SEQUENCE</scope>
    <source>
        <strain evidence="17">USDA</strain>
    </source>
</reference>
<dbReference type="InterPro" id="IPR039731">
    <property type="entry name" value="Rce1"/>
</dbReference>
<evidence type="ECO:0000256" key="3">
    <source>
        <dbReference type="ARBA" id="ARBA00006897"/>
    </source>
</evidence>
<reference evidence="18" key="3">
    <citation type="submission" date="2020-05" db="UniProtKB">
        <authorList>
            <consortium name="EnsemblMetazoa"/>
        </authorList>
    </citation>
    <scope>IDENTIFICATION</scope>
    <source>
        <strain evidence="18">USDA</strain>
    </source>
</reference>
<dbReference type="Pfam" id="PF08617">
    <property type="entry name" value="CGI-121"/>
    <property type="match status" value="1"/>
</dbReference>
<dbReference type="SUPFAM" id="SSF143870">
    <property type="entry name" value="PF0523-like"/>
    <property type="match status" value="1"/>
</dbReference>
<dbReference type="Gene3D" id="3.30.2380.10">
    <property type="entry name" value="CGI121/TPRKB"/>
    <property type="match status" value="1"/>
</dbReference>
<evidence type="ECO:0000256" key="2">
    <source>
        <dbReference type="ARBA" id="ARBA00005546"/>
    </source>
</evidence>
<dbReference type="EnsemblMetazoa" id="PHUM444940-RA">
    <property type="protein sequence ID" value="PHUM444940-PA"/>
    <property type="gene ID" value="PHUM444940"/>
</dbReference>
<dbReference type="EMBL" id="DS235779">
    <property type="protein sequence ID" value="EEB16891.1"/>
    <property type="molecule type" value="Genomic_DNA"/>
</dbReference>
<keyword evidence="19" id="KW-1185">Reference proteome</keyword>
<keyword evidence="8 15" id="KW-1133">Transmembrane helix</keyword>
<evidence type="ECO:0000256" key="7">
    <source>
        <dbReference type="ARBA" id="ARBA00022824"/>
    </source>
</evidence>
<dbReference type="InterPro" id="IPR003675">
    <property type="entry name" value="Rce1/LyrA-like_dom"/>
</dbReference>
<dbReference type="GO" id="GO:0071586">
    <property type="term" value="P:CAAX-box protein processing"/>
    <property type="evidence" value="ECO:0007669"/>
    <property type="project" value="InterPro"/>
</dbReference>
<feature type="transmembrane region" description="Helical" evidence="15">
    <location>
        <begin position="301"/>
        <end position="318"/>
    </location>
</feature>
<dbReference type="STRING" id="121224.E0VU35"/>
<evidence type="ECO:0000313" key="19">
    <source>
        <dbReference type="Proteomes" id="UP000009046"/>
    </source>
</evidence>
<name>E0VU35_PEDHC</name>
<sequence length="467" mass="53390">MRVFELDEETEGKIIVFLLKNVENIKEFRQKIIEGTLDCCAIKPSLLAGSFQVVIAANKALINEKEGKLATKSLNTELLYNLSVSRNITQSLHTFGIDEKDSHVAIVIFEKKGENKFEKLKEYFQGEICDPEEICDYSDVNLIKKTYKITDKELEVSTLIDSVVSRIATKDLGSLTYLNNKCQFKMLGSKSLSLIGSFALGGLFVGSLYIWSSKHGRDHPTTIKQRFCSVFTVAVLSPVILKFFISAEKFSKYSTLDLLGLRLPGFLPAAILPLILTMVLFLGPLSMLNFDDIQQCLDIRYWFRNLIWLRNIIIGPLAEEFTFRACMMPLLLQCYDSFTSIYICSLFFGLAHLHHVIERFKIGEPYKMLFIRAAVQFFYTTLFGGYSAFLFLKTGHFIAPFVVHAFCNAMAFPDFSKIFTYPNPKRTVIMCLFLLGVILWYLLLEPLTNYKLYENNIYFSNNVIVND</sequence>